<gene>
    <name evidence="2" type="ORF">LIER_04428</name>
</gene>
<dbReference type="AlphaFoldDB" id="A0AAV3NYB2"/>
<dbReference type="Proteomes" id="UP001454036">
    <property type="component" value="Unassembled WGS sequence"/>
</dbReference>
<protein>
    <submittedName>
        <fullName evidence="2">Uncharacterized protein</fullName>
    </submittedName>
</protein>
<name>A0AAV3NYB2_LITER</name>
<evidence type="ECO:0000313" key="3">
    <source>
        <dbReference type="Proteomes" id="UP001454036"/>
    </source>
</evidence>
<evidence type="ECO:0000313" key="2">
    <source>
        <dbReference type="EMBL" id="GAA0143837.1"/>
    </source>
</evidence>
<comment type="caution">
    <text evidence="2">The sequence shown here is derived from an EMBL/GenBank/DDBJ whole genome shotgun (WGS) entry which is preliminary data.</text>
</comment>
<accession>A0AAV3NYB2</accession>
<organism evidence="2 3">
    <name type="scientific">Lithospermum erythrorhizon</name>
    <name type="common">Purple gromwell</name>
    <name type="synonym">Lithospermum officinale var. erythrorhizon</name>
    <dbReference type="NCBI Taxonomy" id="34254"/>
    <lineage>
        <taxon>Eukaryota</taxon>
        <taxon>Viridiplantae</taxon>
        <taxon>Streptophyta</taxon>
        <taxon>Embryophyta</taxon>
        <taxon>Tracheophyta</taxon>
        <taxon>Spermatophyta</taxon>
        <taxon>Magnoliopsida</taxon>
        <taxon>eudicotyledons</taxon>
        <taxon>Gunneridae</taxon>
        <taxon>Pentapetalae</taxon>
        <taxon>asterids</taxon>
        <taxon>lamiids</taxon>
        <taxon>Boraginales</taxon>
        <taxon>Boraginaceae</taxon>
        <taxon>Boraginoideae</taxon>
        <taxon>Lithospermeae</taxon>
        <taxon>Lithospermum</taxon>
    </lineage>
</organism>
<feature type="region of interest" description="Disordered" evidence="1">
    <location>
        <begin position="1"/>
        <end position="21"/>
    </location>
</feature>
<sequence length="168" mass="18235">MAGGDILRHTPPSSTNRENSPVHIIDANTLSQSLVKRYLRGSSNQLIEALPEGASQSASEQVACKKAGIQATVPLFASLFTSIHRPYETSLSAKGGGRLNKNFLVGPRPNKVHKNRFEATVWKFVQKAADPNKVEVAAMKGKRLLRFNSQLVVRKPLAPGATPIPVFP</sequence>
<dbReference type="EMBL" id="BAABME010000568">
    <property type="protein sequence ID" value="GAA0143837.1"/>
    <property type="molecule type" value="Genomic_DNA"/>
</dbReference>
<proteinExistence type="predicted"/>
<evidence type="ECO:0000256" key="1">
    <source>
        <dbReference type="SAM" id="MobiDB-lite"/>
    </source>
</evidence>
<reference evidence="2 3" key="1">
    <citation type="submission" date="2024-01" db="EMBL/GenBank/DDBJ databases">
        <title>The complete chloroplast genome sequence of Lithospermum erythrorhizon: insights into the phylogenetic relationship among Boraginaceae species and the maternal lineages of purple gromwells.</title>
        <authorList>
            <person name="Okada T."/>
            <person name="Watanabe K."/>
        </authorList>
    </citation>
    <scope>NUCLEOTIDE SEQUENCE [LARGE SCALE GENOMIC DNA]</scope>
</reference>
<keyword evidence="3" id="KW-1185">Reference proteome</keyword>